<dbReference type="EMBL" id="JABFAA010000001">
    <property type="protein sequence ID" value="MBA0674480.1"/>
    <property type="molecule type" value="Genomic_DNA"/>
</dbReference>
<dbReference type="Proteomes" id="UP000593577">
    <property type="component" value="Unassembled WGS sequence"/>
</dbReference>
<dbReference type="AlphaFoldDB" id="A0A7J8WHY7"/>
<gene>
    <name evidence="1" type="ORF">Goari_016074</name>
</gene>
<accession>A0A7J8WHY7</accession>
<comment type="caution">
    <text evidence="1">The sequence shown here is derived from an EMBL/GenBank/DDBJ whole genome shotgun (WGS) entry which is preliminary data.</text>
</comment>
<name>A0A7J8WHY7_GOSAI</name>
<evidence type="ECO:0000313" key="2">
    <source>
        <dbReference type="Proteomes" id="UP000593577"/>
    </source>
</evidence>
<proteinExistence type="predicted"/>
<reference evidence="1 2" key="1">
    <citation type="journal article" date="2019" name="Genome Biol. Evol.">
        <title>Insights into the evolution of the New World diploid cottons (Gossypium, subgenus Houzingenia) based on genome sequencing.</title>
        <authorList>
            <person name="Grover C.E."/>
            <person name="Arick M.A. 2nd"/>
            <person name="Thrash A."/>
            <person name="Conover J.L."/>
            <person name="Sanders W.S."/>
            <person name="Peterson D.G."/>
            <person name="Frelichowski J.E."/>
            <person name="Scheffler J.A."/>
            <person name="Scheffler B.E."/>
            <person name="Wendel J.F."/>
        </authorList>
    </citation>
    <scope>NUCLEOTIDE SEQUENCE [LARGE SCALE GENOMIC DNA]</scope>
    <source>
        <strain evidence="1">185</strain>
        <tissue evidence="1">Leaf</tissue>
    </source>
</reference>
<protein>
    <submittedName>
        <fullName evidence="1">Uncharacterized protein</fullName>
    </submittedName>
</protein>
<keyword evidence="2" id="KW-1185">Reference proteome</keyword>
<evidence type="ECO:0000313" key="1">
    <source>
        <dbReference type="EMBL" id="MBA0674480.1"/>
    </source>
</evidence>
<organism evidence="1 2">
    <name type="scientific">Gossypium aridum</name>
    <name type="common">American cotton</name>
    <name type="synonym">Erioxylum aridum</name>
    <dbReference type="NCBI Taxonomy" id="34290"/>
    <lineage>
        <taxon>Eukaryota</taxon>
        <taxon>Viridiplantae</taxon>
        <taxon>Streptophyta</taxon>
        <taxon>Embryophyta</taxon>
        <taxon>Tracheophyta</taxon>
        <taxon>Spermatophyta</taxon>
        <taxon>Magnoliopsida</taxon>
        <taxon>eudicotyledons</taxon>
        <taxon>Gunneridae</taxon>
        <taxon>Pentapetalae</taxon>
        <taxon>rosids</taxon>
        <taxon>malvids</taxon>
        <taxon>Malvales</taxon>
        <taxon>Malvaceae</taxon>
        <taxon>Malvoideae</taxon>
        <taxon>Gossypium</taxon>
    </lineage>
</organism>
<sequence length="24" mass="2655">MNPILPSPNSHLKNTQTKAISCFL</sequence>